<dbReference type="RefSeq" id="WP_338393296.1">
    <property type="nucleotide sequence ID" value="NZ_AP025314.1"/>
</dbReference>
<dbReference type="KEGG" id="fax:FUAX_04380"/>
<evidence type="ECO:0000313" key="2">
    <source>
        <dbReference type="Proteomes" id="UP001348817"/>
    </source>
</evidence>
<dbReference type="InterPro" id="IPR038636">
    <property type="entry name" value="Wzi_sf"/>
</dbReference>
<sequence length="536" mass="60683">MRNIGFKIILGLLPLFFFSGIVKGQNSDSLSYSVELATSLGTEGYLPHYLAANRWGVWDESENSVLMLGGISYEKKFGDWTWTVAGSFVSHTGNENPYREASASFFPHEYFTDLRYKQLYVFVGAKAESIGFYAPNLSTGSLGMSNNARPIPKIMMGMDYVSIPFTKDYIQFKGHIGNGWLEEDRHVSRAMIHEKSFFVKLGEPLPVSMEFGLVHLAQWGGDSESKGELPSDFSAFKDVFLGRSNSNFDPNLANEVNALGNHMGNIDFSLLYKHEDFTLRFYAQKMFEDNSGKKFGWEGGLSQMFLKNNKDGLFGLHFEKKGRGVIREFLVEYVKTDWQSGPGMTDPPKTIDPVTGQPIYEEDPGGEKYNQGYPYGGRDNYYNNSIYLEGWSYYGRSMGNPILLTRNRFLDMGASKKDAVGSYFVNNRVKTLHIGVLGDIKDNWTYKVKMTVSKNYGNYYGKYGQSWEKQNEPYYFYGGLSQNYSLLETNYIFLFEKRLSLNSALAVDWGKLSNNVGFMLGLKWSAGVPVKTKVGK</sequence>
<protein>
    <recommendedName>
        <fullName evidence="3">Capsule assembly protein Wzi</fullName>
    </recommendedName>
</protein>
<dbReference type="InterPro" id="IPR026950">
    <property type="entry name" value="Caps_assemb_Wzi"/>
</dbReference>
<gene>
    <name evidence="1" type="ORF">FUAX_04380</name>
</gene>
<dbReference type="EMBL" id="AP025314">
    <property type="protein sequence ID" value="BDD08006.1"/>
    <property type="molecule type" value="Genomic_DNA"/>
</dbReference>
<reference evidence="1 2" key="1">
    <citation type="submission" date="2021-12" db="EMBL/GenBank/DDBJ databases">
        <title>Genome sequencing of bacteria with rrn-lacking chromosome and rrn-plasmid.</title>
        <authorList>
            <person name="Anda M."/>
            <person name="Iwasaki W."/>
        </authorList>
    </citation>
    <scope>NUCLEOTIDE SEQUENCE [LARGE SCALE GENOMIC DNA]</scope>
    <source>
        <strain evidence="1 2">DSM 100852</strain>
    </source>
</reference>
<organism evidence="1 2">
    <name type="scientific">Fulvitalea axinellae</name>
    <dbReference type="NCBI Taxonomy" id="1182444"/>
    <lineage>
        <taxon>Bacteria</taxon>
        <taxon>Pseudomonadati</taxon>
        <taxon>Bacteroidota</taxon>
        <taxon>Cytophagia</taxon>
        <taxon>Cytophagales</taxon>
        <taxon>Persicobacteraceae</taxon>
        <taxon>Fulvitalea</taxon>
    </lineage>
</organism>
<accession>A0AAU9D5C6</accession>
<proteinExistence type="predicted"/>
<name>A0AAU9D5C6_9BACT</name>
<dbReference type="Proteomes" id="UP001348817">
    <property type="component" value="Chromosome"/>
</dbReference>
<evidence type="ECO:0008006" key="3">
    <source>
        <dbReference type="Google" id="ProtNLM"/>
    </source>
</evidence>
<dbReference type="Gene3D" id="2.40.160.130">
    <property type="entry name" value="Capsule assembly protein Wzi"/>
    <property type="match status" value="1"/>
</dbReference>
<evidence type="ECO:0000313" key="1">
    <source>
        <dbReference type="EMBL" id="BDD08006.1"/>
    </source>
</evidence>
<dbReference type="Pfam" id="PF14052">
    <property type="entry name" value="Caps_assemb_Wzi"/>
    <property type="match status" value="1"/>
</dbReference>
<keyword evidence="2" id="KW-1185">Reference proteome</keyword>
<dbReference type="AlphaFoldDB" id="A0AAU9D5C6"/>